<evidence type="ECO:0000256" key="4">
    <source>
        <dbReference type="ARBA" id="ARBA00035422"/>
    </source>
</evidence>
<protein>
    <recommendedName>
        <fullName evidence="4">40S ribosomal protein S15a</fullName>
    </recommendedName>
</protein>
<dbReference type="InterPro" id="IPR035987">
    <property type="entry name" value="Ribosomal_uS8_sf"/>
</dbReference>
<dbReference type="Gene3D" id="3.30.1490.10">
    <property type="match status" value="1"/>
</dbReference>
<dbReference type="AlphaFoldDB" id="A0A9X9LVG4"/>
<name>A0A9X9LVG4_GULGU</name>
<dbReference type="PANTHER" id="PTHR11758">
    <property type="entry name" value="40S RIBOSOMAL PROTEIN S15A"/>
    <property type="match status" value="1"/>
</dbReference>
<dbReference type="GO" id="GO:1990904">
    <property type="term" value="C:ribonucleoprotein complex"/>
    <property type="evidence" value="ECO:0007669"/>
    <property type="project" value="UniProtKB-KW"/>
</dbReference>
<evidence type="ECO:0000313" key="6">
    <source>
        <dbReference type="Proteomes" id="UP000269945"/>
    </source>
</evidence>
<proteinExistence type="inferred from homology"/>
<keyword evidence="3" id="KW-0687">Ribonucleoprotein</keyword>
<sequence>MRKHEYIGKFEITDDHRAGKTVVNLTGKLNKCGMTSQRLDVQLKDLEKWQNNLFPS</sequence>
<gene>
    <name evidence="5" type="ORF">BN2614_LOCUS2</name>
</gene>
<comment type="caution">
    <text evidence="5">The sequence shown here is derived from an EMBL/GenBank/DDBJ whole genome shotgun (WGS) entry which is preliminary data.</text>
</comment>
<evidence type="ECO:0000313" key="5">
    <source>
        <dbReference type="EMBL" id="VCW97087.1"/>
    </source>
</evidence>
<dbReference type="GO" id="GO:0006412">
    <property type="term" value="P:translation"/>
    <property type="evidence" value="ECO:0007669"/>
    <property type="project" value="InterPro"/>
</dbReference>
<dbReference type="Gene3D" id="3.30.1370.30">
    <property type="match status" value="1"/>
</dbReference>
<dbReference type="EMBL" id="CYRY02020537">
    <property type="protein sequence ID" value="VCW97087.1"/>
    <property type="molecule type" value="Genomic_DNA"/>
</dbReference>
<reference evidence="5 6" key="1">
    <citation type="submission" date="2018-10" db="EMBL/GenBank/DDBJ databases">
        <authorList>
            <person name="Ekblom R."/>
            <person name="Jareborg N."/>
        </authorList>
    </citation>
    <scope>NUCLEOTIDE SEQUENCE [LARGE SCALE GENOMIC DNA]</scope>
    <source>
        <tissue evidence="5">Muscle</tissue>
    </source>
</reference>
<organism evidence="5 6">
    <name type="scientific">Gulo gulo</name>
    <name type="common">Wolverine</name>
    <name type="synonym">Gluton</name>
    <dbReference type="NCBI Taxonomy" id="48420"/>
    <lineage>
        <taxon>Eukaryota</taxon>
        <taxon>Metazoa</taxon>
        <taxon>Chordata</taxon>
        <taxon>Craniata</taxon>
        <taxon>Vertebrata</taxon>
        <taxon>Euteleostomi</taxon>
        <taxon>Mammalia</taxon>
        <taxon>Eutheria</taxon>
        <taxon>Laurasiatheria</taxon>
        <taxon>Carnivora</taxon>
        <taxon>Caniformia</taxon>
        <taxon>Musteloidea</taxon>
        <taxon>Mustelidae</taxon>
        <taxon>Guloninae</taxon>
        <taxon>Gulo</taxon>
    </lineage>
</organism>
<feature type="non-terminal residue" evidence="5">
    <location>
        <position position="56"/>
    </location>
</feature>
<evidence type="ECO:0000256" key="3">
    <source>
        <dbReference type="ARBA" id="ARBA00023274"/>
    </source>
</evidence>
<keyword evidence="2" id="KW-0689">Ribosomal protein</keyword>
<dbReference type="GO" id="GO:0005840">
    <property type="term" value="C:ribosome"/>
    <property type="evidence" value="ECO:0007669"/>
    <property type="project" value="UniProtKB-KW"/>
</dbReference>
<dbReference type="Proteomes" id="UP000269945">
    <property type="component" value="Unassembled WGS sequence"/>
</dbReference>
<dbReference type="SUPFAM" id="SSF56047">
    <property type="entry name" value="Ribosomal protein S8"/>
    <property type="match status" value="1"/>
</dbReference>
<accession>A0A9X9LVG4</accession>
<keyword evidence="6" id="KW-1185">Reference proteome</keyword>
<comment type="similarity">
    <text evidence="1">Belongs to the universal ribosomal protein uS8 family.</text>
</comment>
<dbReference type="GO" id="GO:0003735">
    <property type="term" value="F:structural constituent of ribosome"/>
    <property type="evidence" value="ECO:0007669"/>
    <property type="project" value="InterPro"/>
</dbReference>
<evidence type="ECO:0000256" key="2">
    <source>
        <dbReference type="ARBA" id="ARBA00022980"/>
    </source>
</evidence>
<evidence type="ECO:0000256" key="1">
    <source>
        <dbReference type="ARBA" id="ARBA00006471"/>
    </source>
</evidence>
<dbReference type="InterPro" id="IPR000630">
    <property type="entry name" value="Ribosomal_uS8"/>
</dbReference>